<dbReference type="EMBL" id="JBEAFC010000002">
    <property type="protein sequence ID" value="KAL1567623.1"/>
    <property type="molecule type" value="Genomic_DNA"/>
</dbReference>
<evidence type="ECO:0000313" key="5">
    <source>
        <dbReference type="EMBL" id="KAL1567623.1"/>
    </source>
</evidence>
<dbReference type="Pfam" id="PF03018">
    <property type="entry name" value="Dirigent"/>
    <property type="match status" value="1"/>
</dbReference>
<dbReference type="Gene3D" id="2.40.480.10">
    <property type="entry name" value="Allene oxide cyclase-like"/>
    <property type="match status" value="1"/>
</dbReference>
<dbReference type="GO" id="GO:0009699">
    <property type="term" value="P:phenylpropanoid biosynthetic process"/>
    <property type="evidence" value="ECO:0007669"/>
    <property type="project" value="UniProtKB-ARBA"/>
</dbReference>
<comment type="subunit">
    <text evidence="2 4">Homodimer.</text>
</comment>
<dbReference type="PANTHER" id="PTHR21495">
    <property type="entry name" value="NUCLEOPORIN-RELATED"/>
    <property type="match status" value="1"/>
</dbReference>
<feature type="chain" id="PRO_5044534401" description="Dirigent protein" evidence="4">
    <location>
        <begin position="23"/>
        <end position="176"/>
    </location>
</feature>
<accession>A0ABD1IJ88</accession>
<dbReference type="InterPro" id="IPR004265">
    <property type="entry name" value="Dirigent"/>
</dbReference>
<evidence type="ECO:0000256" key="3">
    <source>
        <dbReference type="ARBA" id="ARBA00022525"/>
    </source>
</evidence>
<protein>
    <recommendedName>
        <fullName evidence="4">Dirigent protein</fullName>
    </recommendedName>
</protein>
<proteinExistence type="inferred from homology"/>
<comment type="subcellular location">
    <subcellularLocation>
        <location evidence="4">Secreted</location>
        <location evidence="4">Extracellular space</location>
        <location evidence="4">Apoplast</location>
    </subcellularLocation>
</comment>
<evidence type="ECO:0000256" key="2">
    <source>
        <dbReference type="ARBA" id="ARBA00011738"/>
    </source>
</evidence>
<evidence type="ECO:0000256" key="1">
    <source>
        <dbReference type="ARBA" id="ARBA00010746"/>
    </source>
</evidence>
<dbReference type="InterPro" id="IPR044859">
    <property type="entry name" value="Allene_oxi_cyc_Dirigent"/>
</dbReference>
<comment type="function">
    <text evidence="4">Dirigent proteins impart stereoselectivity on the phenoxy radical-coupling reaction, yielding optically active lignans from two molecules of coniferyl alcohol in the biosynthesis of lignans, flavonolignans, and alkaloids and thus plays a central role in plant secondary metabolism.</text>
</comment>
<keyword evidence="4" id="KW-0732">Signal</keyword>
<feature type="signal peptide" evidence="4">
    <location>
        <begin position="1"/>
        <end position="22"/>
    </location>
</feature>
<comment type="caution">
    <text evidence="5">The sequence shown here is derived from an EMBL/GenBank/DDBJ whole genome shotgun (WGS) entry which is preliminary data.</text>
</comment>
<reference evidence="5 6" key="1">
    <citation type="submission" date="2024-06" db="EMBL/GenBank/DDBJ databases">
        <title>A chromosome level genome sequence of Diviner's sage (Salvia divinorum).</title>
        <authorList>
            <person name="Ford S.A."/>
            <person name="Ro D.-K."/>
            <person name="Ness R.W."/>
            <person name="Phillips M.A."/>
        </authorList>
    </citation>
    <scope>NUCLEOTIDE SEQUENCE [LARGE SCALE GENOMIC DNA]</scope>
    <source>
        <strain evidence="5">SAF-2024a</strain>
        <tissue evidence="5">Leaf</tissue>
    </source>
</reference>
<keyword evidence="3 4" id="KW-0964">Secreted</keyword>
<keyword evidence="4" id="KW-0052">Apoplast</keyword>
<dbReference type="AlphaFoldDB" id="A0ABD1IJ88"/>
<evidence type="ECO:0000313" key="6">
    <source>
        <dbReference type="Proteomes" id="UP001567538"/>
    </source>
</evidence>
<name>A0ABD1IJ88_SALDI</name>
<organism evidence="5 6">
    <name type="scientific">Salvia divinorum</name>
    <name type="common">Maria pastora</name>
    <name type="synonym">Diviner's sage</name>
    <dbReference type="NCBI Taxonomy" id="28513"/>
    <lineage>
        <taxon>Eukaryota</taxon>
        <taxon>Viridiplantae</taxon>
        <taxon>Streptophyta</taxon>
        <taxon>Embryophyta</taxon>
        <taxon>Tracheophyta</taxon>
        <taxon>Spermatophyta</taxon>
        <taxon>Magnoliopsida</taxon>
        <taxon>eudicotyledons</taxon>
        <taxon>Gunneridae</taxon>
        <taxon>Pentapetalae</taxon>
        <taxon>asterids</taxon>
        <taxon>lamiids</taxon>
        <taxon>Lamiales</taxon>
        <taxon>Lamiaceae</taxon>
        <taxon>Nepetoideae</taxon>
        <taxon>Mentheae</taxon>
        <taxon>Salviinae</taxon>
        <taxon>Salvia</taxon>
        <taxon>Salvia subgen. Calosphace</taxon>
    </lineage>
</organism>
<dbReference type="GO" id="GO:0048046">
    <property type="term" value="C:apoplast"/>
    <property type="evidence" value="ECO:0007669"/>
    <property type="project" value="UniProtKB-SubCell"/>
</dbReference>
<gene>
    <name evidence="5" type="ORF">AAHA92_03083</name>
</gene>
<evidence type="ECO:0000256" key="4">
    <source>
        <dbReference type="RuleBase" id="RU363099"/>
    </source>
</evidence>
<keyword evidence="6" id="KW-1185">Reference proteome</keyword>
<dbReference type="Proteomes" id="UP001567538">
    <property type="component" value="Unassembled WGS sequence"/>
</dbReference>
<comment type="similarity">
    <text evidence="1 4">Belongs to the plant dirigent protein family.</text>
</comment>
<sequence length="176" mass="19093">MASIKITLSLLLFLAIFTYATAKLGHHKEIEMTIYYHDYAGGPNATTIEIPSSSTGQLNFTKFGAMFCSDDPIYKGIEKDSVPIARGRGIYIISALDGTQAQMLMSVVFINGKYKGSTIEIQGSYGQSLVQISEAAIVGGTGKFRLARGYATFKVVSYDAVTGFSITQSNMTVLHY</sequence>